<gene>
    <name evidence="1" type="ORF">N5A92_16695</name>
</gene>
<dbReference type="EMBL" id="JAOCZP010000005">
    <property type="protein sequence ID" value="MCT7376671.1"/>
    <property type="molecule type" value="Genomic_DNA"/>
</dbReference>
<accession>A0ABT2LQ45</accession>
<dbReference type="Proteomes" id="UP001320831">
    <property type="component" value="Unassembled WGS sequence"/>
</dbReference>
<organism evidence="1 2">
    <name type="scientific">Chelativorans salis</name>
    <dbReference type="NCBI Taxonomy" id="2978478"/>
    <lineage>
        <taxon>Bacteria</taxon>
        <taxon>Pseudomonadati</taxon>
        <taxon>Pseudomonadota</taxon>
        <taxon>Alphaproteobacteria</taxon>
        <taxon>Hyphomicrobiales</taxon>
        <taxon>Phyllobacteriaceae</taxon>
        <taxon>Chelativorans</taxon>
    </lineage>
</organism>
<keyword evidence="2" id="KW-1185">Reference proteome</keyword>
<proteinExistence type="predicted"/>
<evidence type="ECO:0000313" key="2">
    <source>
        <dbReference type="Proteomes" id="UP001320831"/>
    </source>
</evidence>
<reference evidence="1 2" key="1">
    <citation type="submission" date="2022-09" db="EMBL/GenBank/DDBJ databases">
        <title>Chelativorans salina sp. nov., a novel slightly halophilic bacterium isolated from a saline lake sediment enrichment.</title>
        <authorList>
            <person name="Gao L."/>
            <person name="Fang B.-Z."/>
            <person name="Li W.-J."/>
        </authorList>
    </citation>
    <scope>NUCLEOTIDE SEQUENCE [LARGE SCALE GENOMIC DNA]</scope>
    <source>
        <strain evidence="1 2">EGI FJ00035</strain>
    </source>
</reference>
<evidence type="ECO:0000313" key="1">
    <source>
        <dbReference type="EMBL" id="MCT7376671.1"/>
    </source>
</evidence>
<dbReference type="RefSeq" id="WP_260904796.1">
    <property type="nucleotide sequence ID" value="NZ_JAOCZP010000005.1"/>
</dbReference>
<dbReference type="Pfam" id="PF08309">
    <property type="entry name" value="LVIVD"/>
    <property type="match status" value="1"/>
</dbReference>
<protein>
    <submittedName>
        <fullName evidence="1">RNA polymerase subunit sigma-70</fullName>
    </submittedName>
</protein>
<sequence>MARLDIPGGGQVTVENGYAFVGHMHAPHGTSIIDVGDPRRPKLVHTIMLPDHLSHTHKVRVIGDLMLVNVEQAARHQTRQAGAAIEADPNATDAQIAVRTGLPAKIVASARCYTSRPYDLGGCKIYDISDKARPREIAYIRTHGFGAHRFDVDERYLYLSTEMEGYIGNILVIYDLADPSRPKEVSRWWMPGQHVAGGETPSWRGYGHRLHHALRSGNRLWAACMKAGVYVIDCSDITRPRTLGSYNYHPPFPSPTHTVMPIRARHNGRQVAVAVDEEHDFAPGEPHAGLWFLDVEDPADIRPISLFHLQERASPHALSGLTFGAHQYNETMRSDTLFVTWFSGGLRAIDTSNPARPREIGHFLPQPPDGYPAPMSNDVYADASGIVFLCDRNRGLDILQFEGR</sequence>
<name>A0ABT2LQ45_9HYPH</name>
<comment type="caution">
    <text evidence="1">The sequence shown here is derived from an EMBL/GenBank/DDBJ whole genome shotgun (WGS) entry which is preliminary data.</text>
</comment>
<dbReference type="InterPro" id="IPR013211">
    <property type="entry name" value="LVIVD"/>
</dbReference>
<dbReference type="SUPFAM" id="SSF75011">
    <property type="entry name" value="3-carboxy-cis,cis-mucoante lactonizing enzyme"/>
    <property type="match status" value="1"/>
</dbReference>